<dbReference type="EMBL" id="QNUK01001224">
    <property type="protein sequence ID" value="KAF5885696.1"/>
    <property type="molecule type" value="Genomic_DNA"/>
</dbReference>
<reference evidence="1" key="1">
    <citation type="submission" date="2020-07" db="EMBL/GenBank/DDBJ databases">
        <title>Clarias magur genome sequencing, assembly and annotation.</title>
        <authorList>
            <person name="Kushwaha B."/>
            <person name="Kumar R."/>
            <person name="Das P."/>
            <person name="Joshi C.G."/>
            <person name="Kumar D."/>
            <person name="Nagpure N.S."/>
            <person name="Pandey M."/>
            <person name="Agarwal S."/>
            <person name="Srivastava S."/>
            <person name="Singh M."/>
            <person name="Sahoo L."/>
            <person name="Jayasankar P."/>
            <person name="Meher P.K."/>
            <person name="Koringa P.G."/>
            <person name="Iquebal M.A."/>
            <person name="Das S.P."/>
            <person name="Bit A."/>
            <person name="Patnaik S."/>
            <person name="Patel N."/>
            <person name="Shah T.M."/>
            <person name="Hinsu A."/>
            <person name="Jena J.K."/>
        </authorList>
    </citation>
    <scope>NUCLEOTIDE SEQUENCE</scope>
    <source>
        <strain evidence="1">CIFAMagur01</strain>
        <tissue evidence="1">Testis</tissue>
    </source>
</reference>
<gene>
    <name evidence="1" type="ORF">DAT39_022665</name>
</gene>
<name>A0A8J4U0V4_CLAMG</name>
<comment type="caution">
    <text evidence="1">The sequence shown here is derived from an EMBL/GenBank/DDBJ whole genome shotgun (WGS) entry which is preliminary data.</text>
</comment>
<evidence type="ECO:0000313" key="1">
    <source>
        <dbReference type="EMBL" id="KAF5885696.1"/>
    </source>
</evidence>
<proteinExistence type="predicted"/>
<protein>
    <submittedName>
        <fullName evidence="1">Uncharacterized protein</fullName>
    </submittedName>
</protein>
<dbReference type="AlphaFoldDB" id="A0A8J4U0V4"/>
<accession>A0A8J4U0V4</accession>
<evidence type="ECO:0000313" key="2">
    <source>
        <dbReference type="Proteomes" id="UP000727407"/>
    </source>
</evidence>
<sequence>MGPLEAAAVLVVAGDALAMEFLLESLLELELALLEGLQLSSEFENFHWGILGMSMQKVVALSCSPSRPGDSASAGTKGGFRIVGSKGGTGEFGTEEGATDVATTFPLMAKLWIRSSEEVTESLRKRPYLGLSSMPGRPA</sequence>
<dbReference type="Proteomes" id="UP000727407">
    <property type="component" value="Unassembled WGS sequence"/>
</dbReference>
<keyword evidence="2" id="KW-1185">Reference proteome</keyword>
<organism evidence="1 2">
    <name type="scientific">Clarias magur</name>
    <name type="common">Asian catfish</name>
    <name type="synonym">Macropteronotus magur</name>
    <dbReference type="NCBI Taxonomy" id="1594786"/>
    <lineage>
        <taxon>Eukaryota</taxon>
        <taxon>Metazoa</taxon>
        <taxon>Chordata</taxon>
        <taxon>Craniata</taxon>
        <taxon>Vertebrata</taxon>
        <taxon>Euteleostomi</taxon>
        <taxon>Actinopterygii</taxon>
        <taxon>Neopterygii</taxon>
        <taxon>Teleostei</taxon>
        <taxon>Ostariophysi</taxon>
        <taxon>Siluriformes</taxon>
        <taxon>Clariidae</taxon>
        <taxon>Clarias</taxon>
    </lineage>
</organism>
<dbReference type="OrthoDB" id="10538543at2759"/>